<dbReference type="GO" id="GO:0046872">
    <property type="term" value="F:metal ion binding"/>
    <property type="evidence" value="ECO:0007669"/>
    <property type="project" value="UniProtKB-KW"/>
</dbReference>
<reference evidence="8 9" key="1">
    <citation type="journal article" date="2017" name="Nat. Ecol. Evol.">
        <title>Scallop genome provides insights into evolution of bilaterian karyotype and development.</title>
        <authorList>
            <person name="Wang S."/>
            <person name="Zhang J."/>
            <person name="Jiao W."/>
            <person name="Li J."/>
            <person name="Xun X."/>
            <person name="Sun Y."/>
            <person name="Guo X."/>
            <person name="Huan P."/>
            <person name="Dong B."/>
            <person name="Zhang L."/>
            <person name="Hu X."/>
            <person name="Sun X."/>
            <person name="Wang J."/>
            <person name="Zhao C."/>
            <person name="Wang Y."/>
            <person name="Wang D."/>
            <person name="Huang X."/>
            <person name="Wang R."/>
            <person name="Lv J."/>
            <person name="Li Y."/>
            <person name="Zhang Z."/>
            <person name="Liu B."/>
            <person name="Lu W."/>
            <person name="Hui Y."/>
            <person name="Liang J."/>
            <person name="Zhou Z."/>
            <person name="Hou R."/>
            <person name="Li X."/>
            <person name="Liu Y."/>
            <person name="Li H."/>
            <person name="Ning X."/>
            <person name="Lin Y."/>
            <person name="Zhao L."/>
            <person name="Xing Q."/>
            <person name="Dou J."/>
            <person name="Li Y."/>
            <person name="Mao J."/>
            <person name="Guo H."/>
            <person name="Dou H."/>
            <person name="Li T."/>
            <person name="Mu C."/>
            <person name="Jiang W."/>
            <person name="Fu Q."/>
            <person name="Fu X."/>
            <person name="Miao Y."/>
            <person name="Liu J."/>
            <person name="Yu Q."/>
            <person name="Li R."/>
            <person name="Liao H."/>
            <person name="Li X."/>
            <person name="Kong Y."/>
            <person name="Jiang Z."/>
            <person name="Chourrout D."/>
            <person name="Li R."/>
            <person name="Bao Z."/>
        </authorList>
    </citation>
    <scope>NUCLEOTIDE SEQUENCE [LARGE SCALE GENOMIC DNA]</scope>
    <source>
        <strain evidence="8 9">PY_sf001</strain>
    </source>
</reference>
<evidence type="ECO:0000256" key="1">
    <source>
        <dbReference type="ARBA" id="ARBA00008595"/>
    </source>
</evidence>
<sequence length="349" mass="38900">MLRSVGLTVVLAIVVQHVVRFWFFMDYHKAGTIIHHRPGPCRPLAGADGGSEDLTVLDNGLTFISSGCFSWTRGRILLFNFSNPSHGLKELPIVSSSMNQSLLVFYGLSAWRDNQTGEITLMVINHGGPEAHVEVFTYREASQSLIHVDSITSSKLTIMNDLVMTSSRTFYITKYLTLPDHQSLELLLMLKYGEVLYYDGSDFRSVAQGLHMPNGINVSPDQRYLYVSEFGRKQLKSYRILDTELEHVEDLVLDTLVDNIEVAPVSGDLWVGCHPIHYLLIENEHVGSPAPSQILKVKTLSGKFTDVVEVYRDPGTEFKASSVASVYKGHMIAGSVTSHLILCDLVHTD</sequence>
<evidence type="ECO:0000313" key="9">
    <source>
        <dbReference type="Proteomes" id="UP000242188"/>
    </source>
</evidence>
<dbReference type="Pfam" id="PF01731">
    <property type="entry name" value="Arylesterase"/>
    <property type="match status" value="1"/>
</dbReference>
<feature type="binding site" evidence="5">
    <location>
        <position position="160"/>
    </location>
    <ligand>
        <name>Ca(2+)</name>
        <dbReference type="ChEBI" id="CHEBI:29108"/>
        <label>1</label>
        <note>catalytic</note>
    </ligand>
</feature>
<dbReference type="EC" id="3.1.1.2" evidence="7"/>
<dbReference type="InterPro" id="IPR002640">
    <property type="entry name" value="Arylesterase"/>
</dbReference>
<feature type="binding site" evidence="5">
    <location>
        <position position="108"/>
    </location>
    <ligand>
        <name>Ca(2+)</name>
        <dbReference type="ChEBI" id="CHEBI:29108"/>
        <label>1</label>
        <note>catalytic</note>
    </ligand>
</feature>
<keyword evidence="9" id="KW-1185">Reference proteome</keyword>
<keyword evidence="2 7" id="KW-0378">Hydrolase</keyword>
<evidence type="ECO:0000256" key="4">
    <source>
        <dbReference type="ARBA" id="ARBA00023180"/>
    </source>
</evidence>
<keyword evidence="3 6" id="KW-1015">Disulfide bond</keyword>
<proteinExistence type="inferred from homology"/>
<evidence type="ECO:0000256" key="5">
    <source>
        <dbReference type="PIRSR" id="PIRSR602640-2"/>
    </source>
</evidence>
<dbReference type="SUPFAM" id="SSF63829">
    <property type="entry name" value="Calcium-dependent phosphotriesterase"/>
    <property type="match status" value="1"/>
</dbReference>
<accession>A0A210QPJ7</accession>
<feature type="binding site" evidence="5">
    <location>
        <position position="161"/>
    </location>
    <ligand>
        <name>Ca(2+)</name>
        <dbReference type="ChEBI" id="CHEBI:29108"/>
        <label>1</label>
        <note>catalytic</note>
    </ligand>
</feature>
<dbReference type="Proteomes" id="UP000242188">
    <property type="component" value="Unassembled WGS sequence"/>
</dbReference>
<dbReference type="InterPro" id="IPR051288">
    <property type="entry name" value="Serum_paraoxonase/arylesterase"/>
</dbReference>
<feature type="binding site" evidence="5">
    <location>
        <position position="214"/>
    </location>
    <ligand>
        <name>Ca(2+)</name>
        <dbReference type="ChEBI" id="CHEBI:29108"/>
        <label>1</label>
        <note>catalytic</note>
    </ligand>
</feature>
<dbReference type="AlphaFoldDB" id="A0A210QPJ7"/>
<keyword evidence="5 7" id="KW-0106">Calcium</keyword>
<dbReference type="EMBL" id="NEDP02002533">
    <property type="protein sequence ID" value="OWF50641.1"/>
    <property type="molecule type" value="Genomic_DNA"/>
</dbReference>
<feature type="disulfide bond" description="In form B" evidence="6">
    <location>
        <begin position="41"/>
        <end position="343"/>
    </location>
</feature>
<gene>
    <name evidence="8" type="ORF">KP79_PYT07735</name>
</gene>
<dbReference type="PANTHER" id="PTHR11799:SF12">
    <property type="entry name" value="PARAOXONASE-RELATED"/>
    <property type="match status" value="1"/>
</dbReference>
<evidence type="ECO:0000256" key="2">
    <source>
        <dbReference type="ARBA" id="ARBA00022801"/>
    </source>
</evidence>
<dbReference type="PANTHER" id="PTHR11799">
    <property type="entry name" value="PARAOXONASE"/>
    <property type="match status" value="1"/>
</dbReference>
<keyword evidence="5 7" id="KW-0479">Metal-binding</keyword>
<evidence type="ECO:0000256" key="3">
    <source>
        <dbReference type="ARBA" id="ARBA00023157"/>
    </source>
</evidence>
<feature type="binding site" evidence="5">
    <location>
        <position position="259"/>
    </location>
    <ligand>
        <name>Ca(2+)</name>
        <dbReference type="ChEBI" id="CHEBI:29108"/>
        <label>1</label>
        <note>catalytic</note>
    </ligand>
</feature>
<evidence type="ECO:0000256" key="6">
    <source>
        <dbReference type="PIRSR" id="PIRSR602640-3"/>
    </source>
</evidence>
<dbReference type="InterPro" id="IPR011042">
    <property type="entry name" value="6-blade_b-propeller_TolB-like"/>
</dbReference>
<dbReference type="Gene3D" id="2.120.10.30">
    <property type="entry name" value="TolB, C-terminal domain"/>
    <property type="match status" value="1"/>
</dbReference>
<keyword evidence="4 7" id="KW-0325">Glycoprotein</keyword>
<comment type="cofactor">
    <cofactor evidence="5 7">
        <name>Ca(2+)</name>
        <dbReference type="ChEBI" id="CHEBI:29108"/>
    </cofactor>
    <text evidence="5 7">Binds 2 calcium ions per subunit.</text>
</comment>
<protein>
    <recommendedName>
        <fullName evidence="7">Paraoxonase</fullName>
        <ecNumber evidence="7">3.1.1.2</ecNumber>
    </recommendedName>
</protein>
<comment type="caution">
    <text evidence="8">The sequence shown here is derived from an EMBL/GenBank/DDBJ whole genome shotgun (WGS) entry which is preliminary data.</text>
</comment>
<feature type="binding site" evidence="5">
    <location>
        <position position="258"/>
    </location>
    <ligand>
        <name>Ca(2+)</name>
        <dbReference type="ChEBI" id="CHEBI:29108"/>
        <label>1</label>
        <note>catalytic</note>
    </ligand>
</feature>
<comment type="catalytic activity">
    <reaction evidence="7">
        <text>a phenyl acetate + H2O = a phenol + acetate + H(+)</text>
        <dbReference type="Rhea" id="RHEA:17309"/>
        <dbReference type="ChEBI" id="CHEBI:15377"/>
        <dbReference type="ChEBI" id="CHEBI:15378"/>
        <dbReference type="ChEBI" id="CHEBI:30089"/>
        <dbReference type="ChEBI" id="CHEBI:33853"/>
        <dbReference type="ChEBI" id="CHEBI:140310"/>
        <dbReference type="EC" id="3.1.1.2"/>
    </reaction>
</comment>
<organism evidence="8 9">
    <name type="scientific">Mizuhopecten yessoensis</name>
    <name type="common">Japanese scallop</name>
    <name type="synonym">Patinopecten yessoensis</name>
    <dbReference type="NCBI Taxonomy" id="6573"/>
    <lineage>
        <taxon>Eukaryota</taxon>
        <taxon>Metazoa</taxon>
        <taxon>Spiralia</taxon>
        <taxon>Lophotrochozoa</taxon>
        <taxon>Mollusca</taxon>
        <taxon>Bivalvia</taxon>
        <taxon>Autobranchia</taxon>
        <taxon>Pteriomorphia</taxon>
        <taxon>Pectinida</taxon>
        <taxon>Pectinoidea</taxon>
        <taxon>Pectinidae</taxon>
        <taxon>Mizuhopecten</taxon>
    </lineage>
</organism>
<dbReference type="PRINTS" id="PR01785">
    <property type="entry name" value="PARAOXONASE"/>
</dbReference>
<feature type="binding site" evidence="5">
    <location>
        <position position="53"/>
    </location>
    <ligand>
        <name>Ca(2+)</name>
        <dbReference type="ChEBI" id="CHEBI:29108"/>
        <label>1</label>
        <note>catalytic</note>
    </ligand>
</feature>
<evidence type="ECO:0000313" key="8">
    <source>
        <dbReference type="EMBL" id="OWF50641.1"/>
    </source>
</evidence>
<dbReference type="OrthoDB" id="423498at2759"/>
<comment type="similarity">
    <text evidence="1 7">Belongs to the paraoxonase family.</text>
</comment>
<feature type="binding site" evidence="5">
    <location>
        <position position="52"/>
    </location>
    <ligand>
        <name>Ca(2+)</name>
        <dbReference type="ChEBI" id="CHEBI:29108"/>
        <label>1</label>
        <note>catalytic</note>
    </ligand>
</feature>
<name>A0A210QPJ7_MIZYE</name>
<dbReference type="GO" id="GO:0004064">
    <property type="term" value="F:arylesterase activity"/>
    <property type="evidence" value="ECO:0007669"/>
    <property type="project" value="UniProtKB-UniRule"/>
</dbReference>
<evidence type="ECO:0000256" key="7">
    <source>
        <dbReference type="RuleBase" id="RU368025"/>
    </source>
</evidence>